<feature type="region of interest" description="Disordered" evidence="3">
    <location>
        <begin position="67"/>
        <end position="96"/>
    </location>
</feature>
<dbReference type="AlphaFoldDB" id="A0A423VTY6"/>
<dbReference type="InterPro" id="IPR047122">
    <property type="entry name" value="Trans-enoyl_RdTase-like"/>
</dbReference>
<dbReference type="PANTHER" id="PTHR45348:SF7">
    <property type="entry name" value="ZINC BINDING OXIDOREDUCTASE, PUTATIVE-RELATED"/>
    <property type="match status" value="1"/>
</dbReference>
<dbReference type="InterPro" id="IPR011032">
    <property type="entry name" value="GroES-like_sf"/>
</dbReference>
<evidence type="ECO:0000313" key="5">
    <source>
        <dbReference type="EMBL" id="ROV94442.1"/>
    </source>
</evidence>
<dbReference type="SMART" id="SM00829">
    <property type="entry name" value="PKS_ER"/>
    <property type="match status" value="1"/>
</dbReference>
<dbReference type="EMBL" id="LJZO01000028">
    <property type="protein sequence ID" value="ROV94442.1"/>
    <property type="molecule type" value="Genomic_DNA"/>
</dbReference>
<comment type="caution">
    <text evidence="5">The sequence shown here is derived from an EMBL/GenBank/DDBJ whole genome shotgun (WGS) entry which is preliminary data.</text>
</comment>
<proteinExistence type="inferred from homology"/>
<feature type="domain" description="Enoyl reductase (ER)" evidence="4">
    <location>
        <begin position="8"/>
        <end position="388"/>
    </location>
</feature>
<dbReference type="OrthoDB" id="9992527at2759"/>
<dbReference type="SUPFAM" id="SSF51735">
    <property type="entry name" value="NAD(P)-binding Rossmann-fold domains"/>
    <property type="match status" value="1"/>
</dbReference>
<dbReference type="InterPro" id="IPR036291">
    <property type="entry name" value="NAD(P)-bd_dom_sf"/>
</dbReference>
<dbReference type="STRING" id="252740.A0A423VTY6"/>
<gene>
    <name evidence="5" type="ORF">VSDG_05889</name>
</gene>
<comment type="similarity">
    <text evidence="1">Belongs to the zinc-containing alcohol dehydrogenase family.</text>
</comment>
<keyword evidence="2" id="KW-0560">Oxidoreductase</keyword>
<dbReference type="CDD" id="cd08249">
    <property type="entry name" value="enoyl_reductase_like"/>
    <property type="match status" value="1"/>
</dbReference>
<dbReference type="Pfam" id="PF08240">
    <property type="entry name" value="ADH_N"/>
    <property type="match status" value="1"/>
</dbReference>
<dbReference type="Gene3D" id="3.90.180.10">
    <property type="entry name" value="Medium-chain alcohol dehydrogenases, catalytic domain"/>
    <property type="match status" value="1"/>
</dbReference>
<evidence type="ECO:0000256" key="2">
    <source>
        <dbReference type="ARBA" id="ARBA00023002"/>
    </source>
</evidence>
<organism evidence="5 6">
    <name type="scientific">Cytospora chrysosperma</name>
    <name type="common">Cytospora canker fungus</name>
    <name type="synonym">Sphaeria chrysosperma</name>
    <dbReference type="NCBI Taxonomy" id="252740"/>
    <lineage>
        <taxon>Eukaryota</taxon>
        <taxon>Fungi</taxon>
        <taxon>Dikarya</taxon>
        <taxon>Ascomycota</taxon>
        <taxon>Pezizomycotina</taxon>
        <taxon>Sordariomycetes</taxon>
        <taxon>Sordariomycetidae</taxon>
        <taxon>Diaporthales</taxon>
        <taxon>Cytosporaceae</taxon>
        <taxon>Cytospora</taxon>
    </lineage>
</organism>
<dbReference type="GO" id="GO:0016651">
    <property type="term" value="F:oxidoreductase activity, acting on NAD(P)H"/>
    <property type="evidence" value="ECO:0007669"/>
    <property type="project" value="InterPro"/>
</dbReference>
<dbReference type="Gene3D" id="3.40.50.720">
    <property type="entry name" value="NAD(P)-binding Rossmann-like Domain"/>
    <property type="match status" value="1"/>
</dbReference>
<accession>A0A423VTY6</accession>
<dbReference type="Proteomes" id="UP000284375">
    <property type="component" value="Unassembled WGS sequence"/>
</dbReference>
<evidence type="ECO:0000259" key="4">
    <source>
        <dbReference type="SMART" id="SM00829"/>
    </source>
</evidence>
<protein>
    <recommendedName>
        <fullName evidence="4">Enoyl reductase (ER) domain-containing protein</fullName>
    </recommendedName>
</protein>
<name>A0A423VTY6_CYTCH</name>
<keyword evidence="6" id="KW-1185">Reference proteome</keyword>
<evidence type="ECO:0000256" key="1">
    <source>
        <dbReference type="ARBA" id="ARBA00008072"/>
    </source>
</evidence>
<evidence type="ECO:0000256" key="3">
    <source>
        <dbReference type="SAM" id="MobiDB-lite"/>
    </source>
</evidence>
<dbReference type="PANTHER" id="PTHR45348">
    <property type="entry name" value="HYPOTHETICAL OXIDOREDUCTASE (EUROFUNG)"/>
    <property type="match status" value="1"/>
</dbReference>
<evidence type="ECO:0000313" key="6">
    <source>
        <dbReference type="Proteomes" id="UP000284375"/>
    </source>
</evidence>
<dbReference type="InterPro" id="IPR020843">
    <property type="entry name" value="ER"/>
</dbReference>
<dbReference type="SUPFAM" id="SSF50129">
    <property type="entry name" value="GroES-like"/>
    <property type="match status" value="1"/>
</dbReference>
<reference evidence="5 6" key="1">
    <citation type="submission" date="2015-09" db="EMBL/GenBank/DDBJ databases">
        <title>Host preference determinants of Valsa canker pathogens revealed by comparative genomics.</title>
        <authorList>
            <person name="Yin Z."/>
            <person name="Huang L."/>
        </authorList>
    </citation>
    <scope>NUCLEOTIDE SEQUENCE [LARGE SCALE GENOMIC DNA]</scope>
    <source>
        <strain evidence="5 6">YSFL</strain>
    </source>
</reference>
<sequence length="678" mass="71887">MRALVLDAENKTASVQDLPLPSPGPNEVLIAVKAVALNPVDALCTFKPIASTGRIVGSDFAGLVVARGPPAPSSDSPQNDNLNGGGSRLRRSSTTLSTSINRGDRVAGFLQGACSVNVRPGAFAEYIVCPADLVWRIPGTVSFEEAAAVSLCGLTAAQGLFYRMGLDAPFQWDDESDEGVLRRVASGRARGRGSADEVSFFVYGASTSVGMYAAQLVRRSAEMRGRRVRLIGAASPRNWDRLKAEPYSYDHLVDYRDAAWPEKVRKASDGGVHFAYDAISDASTVRDVSTTLREGGKMVVVRPREAGAWQAEGLRGDPIYGAVWEGLGEDVEYPNMVVRSSPAKRSFAMGFYKWLSDGGLLQHNPVRLMPGGLERIVADGFAVLGTNVTSRDQNKLGDHMRPISGEKLVYRIDAEGGGSSGDGHIAVAGPYLRTNTTKNIARMAATHQYCASISPSMPPHHGRHLLLLIRDGAVKVHALGPLAAARDDLVRRVGERAGVGADLEPEGAVGAGLLQHVVYRGVCDEPDDGLLGVWVEGVDEDDHEVDLGGVVVEVADLDEPDAALRGPLGPPDVELDVARVQGRLGREEVVVLVEDLLRVQVGIYADALHGLAPELGDLEGGGHRGAAVGGGLARGIAPRFVVETGDCVMRWEACDVFCVVNTGVLIAVPEGVVDRVGG</sequence>
<dbReference type="InterPro" id="IPR013154">
    <property type="entry name" value="ADH-like_N"/>
</dbReference>